<gene>
    <name evidence="6" type="ORF">FIBSPDRAFT_790990</name>
</gene>
<reference evidence="6 7" key="1">
    <citation type="journal article" date="2016" name="Mol. Biol. Evol.">
        <title>Comparative Genomics of Early-Diverging Mushroom-Forming Fungi Provides Insights into the Origins of Lignocellulose Decay Capabilities.</title>
        <authorList>
            <person name="Nagy L.G."/>
            <person name="Riley R."/>
            <person name="Tritt A."/>
            <person name="Adam C."/>
            <person name="Daum C."/>
            <person name="Floudas D."/>
            <person name="Sun H."/>
            <person name="Yadav J.S."/>
            <person name="Pangilinan J."/>
            <person name="Larsson K.H."/>
            <person name="Matsuura K."/>
            <person name="Barry K."/>
            <person name="Labutti K."/>
            <person name="Kuo R."/>
            <person name="Ohm R.A."/>
            <person name="Bhattacharya S.S."/>
            <person name="Shirouzu T."/>
            <person name="Yoshinaga Y."/>
            <person name="Martin F.M."/>
            <person name="Grigoriev I.V."/>
            <person name="Hibbett D.S."/>
        </authorList>
    </citation>
    <scope>NUCLEOTIDE SEQUENCE [LARGE SCALE GENOMIC DNA]</scope>
    <source>
        <strain evidence="6 7">CBS 109695</strain>
    </source>
</reference>
<evidence type="ECO:0000313" key="6">
    <source>
        <dbReference type="EMBL" id="KZP19270.1"/>
    </source>
</evidence>
<evidence type="ECO:0000256" key="3">
    <source>
        <dbReference type="ARBA" id="ARBA00023002"/>
    </source>
</evidence>
<dbReference type="OrthoDB" id="77405at2759"/>
<evidence type="ECO:0000313" key="7">
    <source>
        <dbReference type="Proteomes" id="UP000076532"/>
    </source>
</evidence>
<keyword evidence="3" id="KW-0560">Oxidoreductase</keyword>
<dbReference type="EC" id="1.8.4.11" evidence="2"/>
<keyword evidence="7" id="KW-1185">Reference proteome</keyword>
<evidence type="ECO:0000256" key="1">
    <source>
        <dbReference type="ARBA" id="ARBA00005591"/>
    </source>
</evidence>
<dbReference type="HAMAP" id="MF_01401">
    <property type="entry name" value="MsrA"/>
    <property type="match status" value="1"/>
</dbReference>
<name>A0A166HV48_9AGAM</name>
<dbReference type="EMBL" id="KV417565">
    <property type="protein sequence ID" value="KZP19270.1"/>
    <property type="molecule type" value="Genomic_DNA"/>
</dbReference>
<evidence type="ECO:0000259" key="5">
    <source>
        <dbReference type="Pfam" id="PF01625"/>
    </source>
</evidence>
<dbReference type="STRING" id="436010.A0A166HV48"/>
<dbReference type="InterPro" id="IPR036509">
    <property type="entry name" value="Met_Sox_Rdtase_MsrA_sf"/>
</dbReference>
<dbReference type="Pfam" id="PF01625">
    <property type="entry name" value="PMSR"/>
    <property type="match status" value="1"/>
</dbReference>
<accession>A0A166HV48</accession>
<dbReference type="GO" id="GO:0008113">
    <property type="term" value="F:peptide-methionine (S)-S-oxide reductase activity"/>
    <property type="evidence" value="ECO:0007669"/>
    <property type="project" value="UniProtKB-EC"/>
</dbReference>
<evidence type="ECO:0000256" key="4">
    <source>
        <dbReference type="ARBA" id="ARBA00030643"/>
    </source>
</evidence>
<dbReference type="Proteomes" id="UP000076532">
    <property type="component" value="Unassembled WGS sequence"/>
</dbReference>
<proteinExistence type="inferred from homology"/>
<dbReference type="InterPro" id="IPR002569">
    <property type="entry name" value="Met_Sox_Rdtase_MsrA_dom"/>
</dbReference>
<comment type="similarity">
    <text evidence="1">Belongs to the MsrA Met sulfoxide reductase family.</text>
</comment>
<dbReference type="NCBIfam" id="TIGR00401">
    <property type="entry name" value="msrA"/>
    <property type="match status" value="1"/>
</dbReference>
<protein>
    <recommendedName>
        <fullName evidence="2">peptide-methionine (S)-S-oxide reductase</fullName>
        <ecNumber evidence="2">1.8.4.11</ecNumber>
    </recommendedName>
    <alternativeName>
        <fullName evidence="4">Peptide-methionine (S)-S-oxide reductase</fullName>
    </alternativeName>
</protein>
<dbReference type="AlphaFoldDB" id="A0A166HV48"/>
<organism evidence="6 7">
    <name type="scientific">Athelia psychrophila</name>
    <dbReference type="NCBI Taxonomy" id="1759441"/>
    <lineage>
        <taxon>Eukaryota</taxon>
        <taxon>Fungi</taxon>
        <taxon>Dikarya</taxon>
        <taxon>Basidiomycota</taxon>
        <taxon>Agaricomycotina</taxon>
        <taxon>Agaricomycetes</taxon>
        <taxon>Agaricomycetidae</taxon>
        <taxon>Atheliales</taxon>
        <taxon>Atheliaceae</taxon>
        <taxon>Athelia</taxon>
    </lineage>
</organism>
<dbReference type="Gene3D" id="3.30.1060.10">
    <property type="entry name" value="Peptide methionine sulphoxide reductase MsrA"/>
    <property type="match status" value="1"/>
</dbReference>
<sequence length="213" mass="23606">MLSRLGSLLPSFSRNKVDPSSFRANMSTATSGPEIATFAAGCFWGVEHIFLKHYPPAQNKGILKTSVGYTGGHTQNPTYQQVCTKGTGHAEGLRIEFDPAIVSYKELVEFFFRTHDPRTVDQQGNDRGSQYRSAIFAHSADQLAIANAVKADVLSKHLGDYEKYGSGPKAVATQIVDASDAKKVPWYDAEDLHQLYLFNNPSGYQCPSHRLYW</sequence>
<dbReference type="PANTHER" id="PTHR43774">
    <property type="entry name" value="PEPTIDE METHIONINE SULFOXIDE REDUCTASE"/>
    <property type="match status" value="1"/>
</dbReference>
<feature type="domain" description="Peptide methionine sulphoxide reductase MsrA" evidence="5">
    <location>
        <begin position="36"/>
        <end position="206"/>
    </location>
</feature>
<dbReference type="PANTHER" id="PTHR43774:SF1">
    <property type="entry name" value="PEPTIDE METHIONINE SULFOXIDE REDUCTASE MSRA 2"/>
    <property type="match status" value="1"/>
</dbReference>
<dbReference type="SUPFAM" id="SSF55068">
    <property type="entry name" value="Peptide methionine sulfoxide reductase"/>
    <property type="match status" value="1"/>
</dbReference>
<evidence type="ECO:0000256" key="2">
    <source>
        <dbReference type="ARBA" id="ARBA00012502"/>
    </source>
</evidence>